<dbReference type="InterPro" id="IPR016193">
    <property type="entry name" value="Cytidine_deaminase-like"/>
</dbReference>
<dbReference type="GO" id="GO:0052717">
    <property type="term" value="F:tRNA-specific adenosine-34 deaminase activity"/>
    <property type="evidence" value="ECO:0007669"/>
    <property type="project" value="TreeGrafter"/>
</dbReference>
<proteinExistence type="inferred from homology"/>
<reference evidence="3" key="1">
    <citation type="submission" date="2022-07" db="EMBL/GenBank/DDBJ databases">
        <authorList>
            <person name="Trinca V."/>
            <person name="Uliana J.V.C."/>
            <person name="Torres T.T."/>
            <person name="Ward R.J."/>
            <person name="Monesi N."/>
        </authorList>
    </citation>
    <scope>NUCLEOTIDE SEQUENCE</scope>
    <source>
        <strain evidence="3">HSMRA1968</strain>
        <tissue evidence="3">Whole embryos</tissue>
    </source>
</reference>
<dbReference type="Gene3D" id="3.40.140.10">
    <property type="entry name" value="Cytidine Deaminase, domain 2"/>
    <property type="match status" value="1"/>
</dbReference>
<sequence>MEQNAKRIKLDGNQVDTDKKNCSKSSYRIESILSDDLMKAVDVVNVYTLSITDRKRISKIMVEVNKLLPIPNLQHLKRIKKNEMIICPVKDVAKLIVESYSFFENVKHISPEIQSKNSVDEIVKSLLDMTRDSNNIKSVVIEFLRVKEFTNEMAEELSSNVGISAVPSIQPKLHWQHTIATEQWPCKFHLNKQLENLYNHNVFTENEKNFHTKIMDLISFISSNMNGKSVGVVVDPRNGHVVAVAGARIDLHPLMHCSMVLIDMVARSQNGGAWSELDSTADKSSDDLYNYNGIDKKMKELISQKFPIQFGAQKPSTTISKTPLQTNDLSSTDNLSKYGPYLCTGYDVYLTDEPCVMCAMALVHSRAKRIFFQNCSTKGALKTLTKLHTIKALNHHYEVYQIYSDTAV</sequence>
<keyword evidence="4" id="KW-1185">Reference proteome</keyword>
<name>A0A9Q0N0I4_9DIPT</name>
<dbReference type="Proteomes" id="UP001151699">
    <property type="component" value="Chromosome B"/>
</dbReference>
<keyword evidence="1" id="KW-0819">tRNA processing</keyword>
<dbReference type="OrthoDB" id="3180714at2759"/>
<evidence type="ECO:0000256" key="2">
    <source>
        <dbReference type="ARBA" id="ARBA00038160"/>
    </source>
</evidence>
<evidence type="ECO:0000313" key="4">
    <source>
        <dbReference type="Proteomes" id="UP001151699"/>
    </source>
</evidence>
<protein>
    <submittedName>
        <fullName evidence="3">Inactive tRNA-specific adenosine deaminase-like protein 3</fullName>
    </submittedName>
</protein>
<dbReference type="AlphaFoldDB" id="A0A9Q0N0I4"/>
<dbReference type="PANTHER" id="PTHR11079">
    <property type="entry name" value="CYTOSINE DEAMINASE FAMILY MEMBER"/>
    <property type="match status" value="1"/>
</dbReference>
<dbReference type="GO" id="GO:0002100">
    <property type="term" value="P:tRNA wobble adenosine to inosine editing"/>
    <property type="evidence" value="ECO:0007669"/>
    <property type="project" value="InterPro"/>
</dbReference>
<accession>A0A9Q0N0I4</accession>
<comment type="similarity">
    <text evidence="2">Belongs to the cytidine and deoxycytidylate deaminase family. ADAT3 subfamily.</text>
</comment>
<dbReference type="EMBL" id="WJQU01000002">
    <property type="protein sequence ID" value="KAJ6641344.1"/>
    <property type="molecule type" value="Genomic_DNA"/>
</dbReference>
<evidence type="ECO:0000313" key="3">
    <source>
        <dbReference type="EMBL" id="KAJ6641344.1"/>
    </source>
</evidence>
<dbReference type="GO" id="GO:0005634">
    <property type="term" value="C:nucleus"/>
    <property type="evidence" value="ECO:0007669"/>
    <property type="project" value="TreeGrafter"/>
</dbReference>
<gene>
    <name evidence="3" type="primary">adat3</name>
    <name evidence="3" type="ORF">Bhyg_06280</name>
</gene>
<organism evidence="3 4">
    <name type="scientific">Pseudolycoriella hygida</name>
    <dbReference type="NCBI Taxonomy" id="35572"/>
    <lineage>
        <taxon>Eukaryota</taxon>
        <taxon>Metazoa</taxon>
        <taxon>Ecdysozoa</taxon>
        <taxon>Arthropoda</taxon>
        <taxon>Hexapoda</taxon>
        <taxon>Insecta</taxon>
        <taxon>Pterygota</taxon>
        <taxon>Neoptera</taxon>
        <taxon>Endopterygota</taxon>
        <taxon>Diptera</taxon>
        <taxon>Nematocera</taxon>
        <taxon>Sciaroidea</taxon>
        <taxon>Sciaridae</taxon>
        <taxon>Pseudolycoriella</taxon>
    </lineage>
</organism>
<comment type="caution">
    <text evidence="3">The sequence shown here is derived from an EMBL/GenBank/DDBJ whole genome shotgun (WGS) entry which is preliminary data.</text>
</comment>
<dbReference type="GO" id="GO:0046872">
    <property type="term" value="F:metal ion binding"/>
    <property type="evidence" value="ECO:0007669"/>
    <property type="project" value="UniProtKB-KW"/>
</dbReference>
<dbReference type="SUPFAM" id="SSF53927">
    <property type="entry name" value="Cytidine deaminase-like"/>
    <property type="match status" value="1"/>
</dbReference>
<dbReference type="GO" id="GO:0005737">
    <property type="term" value="C:cytoplasm"/>
    <property type="evidence" value="ECO:0007669"/>
    <property type="project" value="TreeGrafter"/>
</dbReference>
<evidence type="ECO:0000256" key="1">
    <source>
        <dbReference type="ARBA" id="ARBA00022694"/>
    </source>
</evidence>
<dbReference type="PANTHER" id="PTHR11079:SF156">
    <property type="entry name" value="INACTIVE TRNA-SPECIFIC ADENOSINE DEAMINASE-LIKE PROTEIN 3-RELATED"/>
    <property type="match status" value="1"/>
</dbReference>